<keyword evidence="2" id="KW-1185">Reference proteome</keyword>
<organism evidence="1 2">
    <name type="scientific">Sphingobium vermicomposti</name>
    <dbReference type="NCBI Taxonomy" id="529005"/>
    <lineage>
        <taxon>Bacteria</taxon>
        <taxon>Pseudomonadati</taxon>
        <taxon>Pseudomonadota</taxon>
        <taxon>Alphaproteobacteria</taxon>
        <taxon>Sphingomonadales</taxon>
        <taxon>Sphingomonadaceae</taxon>
        <taxon>Sphingobium</taxon>
    </lineage>
</organism>
<dbReference type="AlphaFoldDB" id="A0A846M523"/>
<accession>A0A846M523</accession>
<protein>
    <submittedName>
        <fullName evidence="1">Uncharacterized protein</fullName>
    </submittedName>
</protein>
<evidence type="ECO:0000313" key="1">
    <source>
        <dbReference type="EMBL" id="NIJ16238.1"/>
    </source>
</evidence>
<dbReference type="Proteomes" id="UP000576821">
    <property type="component" value="Unassembled WGS sequence"/>
</dbReference>
<evidence type="ECO:0000313" key="2">
    <source>
        <dbReference type="Proteomes" id="UP000576821"/>
    </source>
</evidence>
<comment type="caution">
    <text evidence="1">The sequence shown here is derived from an EMBL/GenBank/DDBJ whole genome shotgun (WGS) entry which is preliminary data.</text>
</comment>
<dbReference type="EMBL" id="JAASQR010000002">
    <property type="protein sequence ID" value="NIJ16238.1"/>
    <property type="molecule type" value="Genomic_DNA"/>
</dbReference>
<name>A0A846M523_9SPHN</name>
<reference evidence="1 2" key="1">
    <citation type="submission" date="2020-03" db="EMBL/GenBank/DDBJ databases">
        <title>Genomic Encyclopedia of Type Strains, Phase IV (KMG-IV): sequencing the most valuable type-strain genomes for metagenomic binning, comparative biology and taxonomic classification.</title>
        <authorList>
            <person name="Goeker M."/>
        </authorList>
    </citation>
    <scope>NUCLEOTIDE SEQUENCE [LARGE SCALE GENOMIC DNA]</scope>
    <source>
        <strain evidence="1 2">DSM 21299</strain>
    </source>
</reference>
<sequence>MLLFTSDTQIKAGSLHDRFVPMDAGWPRPGRRSGLRF</sequence>
<proteinExistence type="predicted"/>
<gene>
    <name evidence="1" type="ORF">FHS54_001204</name>
</gene>